<organism evidence="1 2">
    <name type="scientific">Iphiclides podalirius</name>
    <name type="common">scarce swallowtail</name>
    <dbReference type="NCBI Taxonomy" id="110791"/>
    <lineage>
        <taxon>Eukaryota</taxon>
        <taxon>Metazoa</taxon>
        <taxon>Ecdysozoa</taxon>
        <taxon>Arthropoda</taxon>
        <taxon>Hexapoda</taxon>
        <taxon>Insecta</taxon>
        <taxon>Pterygota</taxon>
        <taxon>Neoptera</taxon>
        <taxon>Endopterygota</taxon>
        <taxon>Lepidoptera</taxon>
        <taxon>Glossata</taxon>
        <taxon>Ditrysia</taxon>
        <taxon>Papilionoidea</taxon>
        <taxon>Papilionidae</taxon>
        <taxon>Papilioninae</taxon>
        <taxon>Iphiclides</taxon>
    </lineage>
</organism>
<dbReference type="EMBL" id="OW152838">
    <property type="protein sequence ID" value="CAH2059327.1"/>
    <property type="molecule type" value="Genomic_DNA"/>
</dbReference>
<gene>
    <name evidence="1" type="ORF">IPOD504_LOCUS10821</name>
</gene>
<evidence type="ECO:0000313" key="2">
    <source>
        <dbReference type="Proteomes" id="UP000837857"/>
    </source>
</evidence>
<proteinExistence type="predicted"/>
<protein>
    <submittedName>
        <fullName evidence="1">Uncharacterized protein</fullName>
    </submittedName>
</protein>
<sequence>MIDRLYPDDVTAPRPPLQTAIRQNSARSAMAESVRKAASRARVRLPADFAVKMKTVASPYHHSCNSEDYCVALPQHVTQASAMRSDGNGARYLAGANAAEIKLSGRAVNSVSRVTCNTIVRRSPGNDSAVCGAFTARTRETRALKDEIERITRGVKASGHATIFI</sequence>
<evidence type="ECO:0000313" key="1">
    <source>
        <dbReference type="EMBL" id="CAH2059327.1"/>
    </source>
</evidence>
<keyword evidence="2" id="KW-1185">Reference proteome</keyword>
<dbReference type="Proteomes" id="UP000837857">
    <property type="component" value="Chromosome 26"/>
</dbReference>
<reference evidence="1" key="1">
    <citation type="submission" date="2022-03" db="EMBL/GenBank/DDBJ databases">
        <authorList>
            <person name="Martin H S."/>
        </authorList>
    </citation>
    <scope>NUCLEOTIDE SEQUENCE</scope>
</reference>
<accession>A0ABN8IJP5</accession>
<feature type="non-terminal residue" evidence="1">
    <location>
        <position position="165"/>
    </location>
</feature>
<name>A0ABN8IJP5_9NEOP</name>